<evidence type="ECO:0000313" key="3">
    <source>
        <dbReference type="Proteomes" id="UP000502677"/>
    </source>
</evidence>
<organism evidence="2 3">
    <name type="scientific">Leucobacter viscericola</name>
    <dbReference type="NCBI Taxonomy" id="2714935"/>
    <lineage>
        <taxon>Bacteria</taxon>
        <taxon>Bacillati</taxon>
        <taxon>Actinomycetota</taxon>
        <taxon>Actinomycetes</taxon>
        <taxon>Micrococcales</taxon>
        <taxon>Microbacteriaceae</taxon>
        <taxon>Leucobacter</taxon>
    </lineage>
</organism>
<feature type="transmembrane region" description="Helical" evidence="1">
    <location>
        <begin position="51"/>
        <end position="71"/>
    </location>
</feature>
<name>A0A6G7XIP9_9MICO</name>
<keyword evidence="3" id="KW-1185">Reference proteome</keyword>
<evidence type="ECO:0000256" key="1">
    <source>
        <dbReference type="SAM" id="Phobius"/>
    </source>
</evidence>
<dbReference type="EMBL" id="CP049863">
    <property type="protein sequence ID" value="QIK64248.1"/>
    <property type="molecule type" value="Genomic_DNA"/>
</dbReference>
<accession>A0A6G7XIP9</accession>
<sequence>MGIVKRTARSVGSTGLLAVGALHLVWASGSAWPAKNPKKLAEAVVGNSNMMPGAGATAGVAAAAIGGGLVAGEPSVRGARLWRCAA</sequence>
<keyword evidence="1" id="KW-0472">Membrane</keyword>
<dbReference type="KEGG" id="lvi:G7068_14335"/>
<evidence type="ECO:0000313" key="2">
    <source>
        <dbReference type="EMBL" id="QIK64248.1"/>
    </source>
</evidence>
<keyword evidence="1" id="KW-1133">Transmembrane helix</keyword>
<dbReference type="RefSeq" id="WP_166292581.1">
    <property type="nucleotide sequence ID" value="NZ_CP049863.1"/>
</dbReference>
<proteinExistence type="predicted"/>
<dbReference type="AlphaFoldDB" id="A0A6G7XIP9"/>
<protein>
    <submittedName>
        <fullName evidence="2">DUF3995 domain-containing protein</fullName>
    </submittedName>
</protein>
<keyword evidence="1" id="KW-0812">Transmembrane</keyword>
<gene>
    <name evidence="2" type="ORF">G7068_14335</name>
</gene>
<dbReference type="Proteomes" id="UP000502677">
    <property type="component" value="Chromosome"/>
</dbReference>
<reference evidence="2 3" key="1">
    <citation type="submission" date="2020-03" db="EMBL/GenBank/DDBJ databases">
        <title>Leucobacter sp. nov., isolated from beetles.</title>
        <authorList>
            <person name="Hyun D.-W."/>
            <person name="Bae J.-W."/>
        </authorList>
    </citation>
    <scope>NUCLEOTIDE SEQUENCE [LARGE SCALE GENOMIC DNA]</scope>
    <source>
        <strain evidence="2 3">HDW9C</strain>
    </source>
</reference>